<keyword evidence="1" id="KW-0378">Hydrolase</keyword>
<keyword evidence="3" id="KW-0645">Protease</keyword>
<keyword evidence="4" id="KW-1185">Reference proteome</keyword>
<dbReference type="Pfam" id="PF00326">
    <property type="entry name" value="Peptidase_S9"/>
    <property type="match status" value="1"/>
</dbReference>
<dbReference type="SUPFAM" id="SSF82171">
    <property type="entry name" value="DPP6 N-terminal domain-like"/>
    <property type="match status" value="1"/>
</dbReference>
<name>A0A1G9E9E7_9EURY</name>
<dbReference type="GO" id="GO:0004252">
    <property type="term" value="F:serine-type endopeptidase activity"/>
    <property type="evidence" value="ECO:0007669"/>
    <property type="project" value="TreeGrafter"/>
</dbReference>
<dbReference type="Gene3D" id="2.120.10.30">
    <property type="entry name" value="TolB, C-terminal domain"/>
    <property type="match status" value="2"/>
</dbReference>
<evidence type="ECO:0000313" key="4">
    <source>
        <dbReference type="Proteomes" id="UP000198882"/>
    </source>
</evidence>
<evidence type="ECO:0000313" key="3">
    <source>
        <dbReference type="EMBL" id="SDK72665.1"/>
    </source>
</evidence>
<dbReference type="PANTHER" id="PTHR42776">
    <property type="entry name" value="SERINE PEPTIDASE S9 FAMILY MEMBER"/>
    <property type="match status" value="1"/>
</dbReference>
<proteinExistence type="predicted"/>
<dbReference type="STRING" id="1095776.SAMN04515672_3812"/>
<dbReference type="InterPro" id="IPR029058">
    <property type="entry name" value="AB_hydrolase_fold"/>
</dbReference>
<sequence length="636" mass="70638">MNDSDDSVLAELAGLPTIAHPTVSPSGDGVACYYDVTGRNELHVVDVENGDVERWSDGEVPRNARWFVAWGADGDRVFFHLDDAGDEQNDLYALSRDGSVEPIVQMDGQVVLQEVGEDGETLLVGSNRDGQLNVYRHDLSSGETSKITDYERAVWDAHLSPDGERIAYATNETEDFDNRDVYVANADGSDPRNLEIGETGAEAMPTDWGPDGEWLLVGDNTTDLGRVGVYDFGADDVTWYGDDEYDEQPIAVLSGGDRLLASRSRNANAVPVVYDRESGAGRELELPEGVTSFGMGPTGLSVDEDRILLEHTSPTRRPELLVYNLESDEYEVLLEAEYGPFDPDDFADAEYLTFDSDGIPETPARAVEHEPYDEFEIGALLYDSGERPSPLIVNPHGGPRSRDDTSFDLYAQTLVSQGFSVLQVNYRGSTGRGREFVEELLEDWGGAEQGDVATAVEYALERYDWLDEDRVVVFGGSYGGYSAYWQLVQYPDLYEAGIAWIGLTDLEEMYETTMDHYRIELMEKYLGTPAENPDLYEDRSPLTHIENLDAPICIVHGVNDRRVPVSQARLFREALEERGLDEANGKTAEAGENGAFEYHELGEEGHASSDQAQKLRLFRLLTDFLERRADGERADA</sequence>
<dbReference type="InterPro" id="IPR001375">
    <property type="entry name" value="Peptidase_S9_cat"/>
</dbReference>
<dbReference type="GO" id="GO:0004177">
    <property type="term" value="F:aminopeptidase activity"/>
    <property type="evidence" value="ECO:0007669"/>
    <property type="project" value="UniProtKB-KW"/>
</dbReference>
<organism evidence="3 4">
    <name type="scientific">Natronorubrum texcoconense</name>
    <dbReference type="NCBI Taxonomy" id="1095776"/>
    <lineage>
        <taxon>Archaea</taxon>
        <taxon>Methanobacteriati</taxon>
        <taxon>Methanobacteriota</taxon>
        <taxon>Stenosarchaea group</taxon>
        <taxon>Halobacteria</taxon>
        <taxon>Halobacteriales</taxon>
        <taxon>Natrialbaceae</taxon>
        <taxon>Natronorubrum</taxon>
    </lineage>
</organism>
<gene>
    <name evidence="3" type="ORF">SAMN04515672_3812</name>
</gene>
<dbReference type="SUPFAM" id="SSF53474">
    <property type="entry name" value="alpha/beta-Hydrolases"/>
    <property type="match status" value="1"/>
</dbReference>
<dbReference type="OrthoDB" id="25019at2157"/>
<dbReference type="PANTHER" id="PTHR42776:SF27">
    <property type="entry name" value="DIPEPTIDYL PEPTIDASE FAMILY MEMBER 6"/>
    <property type="match status" value="1"/>
</dbReference>
<protein>
    <submittedName>
        <fullName evidence="3">Dipeptidyl aminopeptidase/acylaminoacyl peptidase</fullName>
    </submittedName>
</protein>
<dbReference type="InterPro" id="IPR011042">
    <property type="entry name" value="6-blade_b-propeller_TolB-like"/>
</dbReference>
<dbReference type="AlphaFoldDB" id="A0A1G9E9E7"/>
<evidence type="ECO:0000259" key="2">
    <source>
        <dbReference type="Pfam" id="PF00326"/>
    </source>
</evidence>
<dbReference type="GO" id="GO:0006508">
    <property type="term" value="P:proteolysis"/>
    <property type="evidence" value="ECO:0007669"/>
    <property type="project" value="InterPro"/>
</dbReference>
<accession>A0A1G9E9E7</accession>
<dbReference type="RefSeq" id="WP_090310605.1">
    <property type="nucleotide sequence ID" value="NZ_FNFE01000006.1"/>
</dbReference>
<dbReference type="EMBL" id="FNFE01000006">
    <property type="protein sequence ID" value="SDK72665.1"/>
    <property type="molecule type" value="Genomic_DNA"/>
</dbReference>
<dbReference type="Gene3D" id="3.40.50.1820">
    <property type="entry name" value="alpha/beta hydrolase"/>
    <property type="match status" value="1"/>
</dbReference>
<reference evidence="4" key="1">
    <citation type="submission" date="2016-10" db="EMBL/GenBank/DDBJ databases">
        <authorList>
            <person name="Varghese N."/>
            <person name="Submissions S."/>
        </authorList>
    </citation>
    <scope>NUCLEOTIDE SEQUENCE [LARGE SCALE GENOMIC DNA]</scope>
    <source>
        <strain evidence="4">B4,CECT 8067,JCM 17497</strain>
    </source>
</reference>
<feature type="domain" description="Peptidase S9 prolyl oligopeptidase catalytic" evidence="2">
    <location>
        <begin position="406"/>
        <end position="629"/>
    </location>
</feature>
<evidence type="ECO:0000256" key="1">
    <source>
        <dbReference type="ARBA" id="ARBA00022801"/>
    </source>
</evidence>
<keyword evidence="3" id="KW-0031">Aminopeptidase</keyword>
<dbReference type="Proteomes" id="UP000198882">
    <property type="component" value="Unassembled WGS sequence"/>
</dbReference>